<dbReference type="GO" id="GO:0005524">
    <property type="term" value="F:ATP binding"/>
    <property type="evidence" value="ECO:0007669"/>
    <property type="project" value="UniProtKB-KW"/>
</dbReference>
<dbReference type="SUPFAM" id="SSF56112">
    <property type="entry name" value="Protein kinase-like (PK-like)"/>
    <property type="match status" value="1"/>
</dbReference>
<reference evidence="7 8" key="1">
    <citation type="submission" date="2017-12" db="EMBL/GenBank/DDBJ databases">
        <title>Sequencing, de novo assembly and annotation of complete genome of a new Thraustochytrid species, strain FCC1311.</title>
        <authorList>
            <person name="Sedici K."/>
            <person name="Godart F."/>
            <person name="Aiese Cigliano R."/>
            <person name="Sanseverino W."/>
            <person name="Barakat M."/>
            <person name="Ortet P."/>
            <person name="Marechal E."/>
            <person name="Cagnac O."/>
            <person name="Amato A."/>
        </authorList>
    </citation>
    <scope>NUCLEOTIDE SEQUENCE [LARGE SCALE GENOMIC DNA]</scope>
</reference>
<dbReference type="Proteomes" id="UP000241890">
    <property type="component" value="Unassembled WGS sequence"/>
</dbReference>
<proteinExistence type="predicted"/>
<dbReference type="InParanoid" id="A0A2R5GX51"/>
<evidence type="ECO:0000313" key="7">
    <source>
        <dbReference type="EMBL" id="GBG35155.1"/>
    </source>
</evidence>
<gene>
    <name evidence="7" type="ORF">FCC1311_113782</name>
</gene>
<keyword evidence="2" id="KW-0808">Transferase</keyword>
<keyword evidence="1" id="KW-0723">Serine/threonine-protein kinase</keyword>
<feature type="domain" description="Protein kinase" evidence="6">
    <location>
        <begin position="5"/>
        <end position="216"/>
    </location>
</feature>
<protein>
    <submittedName>
        <fullName evidence="7">Protein kinase, putative</fullName>
    </submittedName>
</protein>
<accession>A0A2R5GX51</accession>
<dbReference type="InterPro" id="IPR000719">
    <property type="entry name" value="Prot_kinase_dom"/>
</dbReference>
<evidence type="ECO:0000256" key="2">
    <source>
        <dbReference type="ARBA" id="ARBA00022679"/>
    </source>
</evidence>
<evidence type="ECO:0000256" key="4">
    <source>
        <dbReference type="ARBA" id="ARBA00022777"/>
    </source>
</evidence>
<name>A0A2R5GX51_9STRA</name>
<dbReference type="GO" id="GO:0004674">
    <property type="term" value="F:protein serine/threonine kinase activity"/>
    <property type="evidence" value="ECO:0007669"/>
    <property type="project" value="UniProtKB-KW"/>
</dbReference>
<sequence length="216" mass="24373">MEHDTNCLGLLESGSASHVYHARNWEGGDLVGFMDGEFAVKVYRCDCENAQDEAARELRALERLTKFSDECRFIVKLYFIDELAQDSLPIFGLEFCKGGDLFWLLQHGPLTEYDTAQYASEMSSALECMRQTKILHGDLKPENIGLTATGHIRIFDFGTAKILENDEPVEHFAGTLLYASPEALCRLGCEYAADWWAMGVLLFEMLTGQFNSVKFE</sequence>
<dbReference type="AlphaFoldDB" id="A0A2R5GX51"/>
<evidence type="ECO:0000256" key="3">
    <source>
        <dbReference type="ARBA" id="ARBA00022741"/>
    </source>
</evidence>
<evidence type="ECO:0000313" key="8">
    <source>
        <dbReference type="Proteomes" id="UP000241890"/>
    </source>
</evidence>
<dbReference type="EMBL" id="BEYU01000358">
    <property type="protein sequence ID" value="GBG35155.1"/>
    <property type="molecule type" value="Genomic_DNA"/>
</dbReference>
<dbReference type="InterPro" id="IPR011009">
    <property type="entry name" value="Kinase-like_dom_sf"/>
</dbReference>
<dbReference type="PROSITE" id="PS50011">
    <property type="entry name" value="PROTEIN_KINASE_DOM"/>
    <property type="match status" value="1"/>
</dbReference>
<dbReference type="Gene3D" id="1.10.510.10">
    <property type="entry name" value="Transferase(Phosphotransferase) domain 1"/>
    <property type="match status" value="1"/>
</dbReference>
<dbReference type="Pfam" id="PF00069">
    <property type="entry name" value="Pkinase"/>
    <property type="match status" value="1"/>
</dbReference>
<keyword evidence="5" id="KW-0067">ATP-binding</keyword>
<keyword evidence="4 7" id="KW-0418">Kinase</keyword>
<dbReference type="OrthoDB" id="40161at2759"/>
<dbReference type="PANTHER" id="PTHR24351">
    <property type="entry name" value="RIBOSOMAL PROTEIN S6 KINASE"/>
    <property type="match status" value="1"/>
</dbReference>
<evidence type="ECO:0000256" key="5">
    <source>
        <dbReference type="ARBA" id="ARBA00022840"/>
    </source>
</evidence>
<evidence type="ECO:0000256" key="1">
    <source>
        <dbReference type="ARBA" id="ARBA00022527"/>
    </source>
</evidence>
<dbReference type="SMART" id="SM00220">
    <property type="entry name" value="S_TKc"/>
    <property type="match status" value="1"/>
</dbReference>
<organism evidence="7 8">
    <name type="scientific">Hondaea fermentalgiana</name>
    <dbReference type="NCBI Taxonomy" id="2315210"/>
    <lineage>
        <taxon>Eukaryota</taxon>
        <taxon>Sar</taxon>
        <taxon>Stramenopiles</taxon>
        <taxon>Bigyra</taxon>
        <taxon>Labyrinthulomycetes</taxon>
        <taxon>Thraustochytrida</taxon>
        <taxon>Thraustochytriidae</taxon>
        <taxon>Hondaea</taxon>
    </lineage>
</organism>
<comment type="caution">
    <text evidence="7">The sequence shown here is derived from an EMBL/GenBank/DDBJ whole genome shotgun (WGS) entry which is preliminary data.</text>
</comment>
<evidence type="ECO:0000259" key="6">
    <source>
        <dbReference type="PROSITE" id="PS50011"/>
    </source>
</evidence>
<keyword evidence="8" id="KW-1185">Reference proteome</keyword>
<keyword evidence="3" id="KW-0547">Nucleotide-binding</keyword>